<name>A0A1I3QUQ7_9RHOB</name>
<keyword evidence="1 4" id="KW-0808">Transferase</keyword>
<dbReference type="STRING" id="588602.SAMN04487991_1977"/>
<evidence type="ECO:0000256" key="2">
    <source>
        <dbReference type="ARBA" id="ARBA00023315"/>
    </source>
</evidence>
<dbReference type="RefSeq" id="WP_090060433.1">
    <property type="nucleotide sequence ID" value="NZ_FORH01000003.1"/>
</dbReference>
<keyword evidence="5" id="KW-1185">Reference proteome</keyword>
<dbReference type="CDD" id="cd04301">
    <property type="entry name" value="NAT_SF"/>
    <property type="match status" value="1"/>
</dbReference>
<dbReference type="PROSITE" id="PS51186">
    <property type="entry name" value="GNAT"/>
    <property type="match status" value="1"/>
</dbReference>
<dbReference type="OrthoDB" id="9789603at2"/>
<organism evidence="4 5">
    <name type="scientific">Celeribacter neptunius</name>
    <dbReference type="NCBI Taxonomy" id="588602"/>
    <lineage>
        <taxon>Bacteria</taxon>
        <taxon>Pseudomonadati</taxon>
        <taxon>Pseudomonadota</taxon>
        <taxon>Alphaproteobacteria</taxon>
        <taxon>Rhodobacterales</taxon>
        <taxon>Roseobacteraceae</taxon>
        <taxon>Celeribacter</taxon>
    </lineage>
</organism>
<dbReference type="InterPro" id="IPR000182">
    <property type="entry name" value="GNAT_dom"/>
</dbReference>
<dbReference type="Gene3D" id="3.40.630.30">
    <property type="match status" value="1"/>
</dbReference>
<gene>
    <name evidence="4" type="ORF">SAMN04487991_1977</name>
</gene>
<feature type="domain" description="N-acetyltransferase" evidence="3">
    <location>
        <begin position="4"/>
        <end position="152"/>
    </location>
</feature>
<evidence type="ECO:0000313" key="5">
    <source>
        <dbReference type="Proteomes" id="UP000199630"/>
    </source>
</evidence>
<dbReference type="SUPFAM" id="SSF55729">
    <property type="entry name" value="Acyl-CoA N-acyltransferases (Nat)"/>
    <property type="match status" value="1"/>
</dbReference>
<dbReference type="Pfam" id="PF00583">
    <property type="entry name" value="Acetyltransf_1"/>
    <property type="match status" value="1"/>
</dbReference>
<protein>
    <submittedName>
        <fullName evidence="4">L-amino acid N-acyltransferase YncA</fullName>
    </submittedName>
</protein>
<evidence type="ECO:0000256" key="1">
    <source>
        <dbReference type="ARBA" id="ARBA00022679"/>
    </source>
</evidence>
<dbReference type="AlphaFoldDB" id="A0A1I3QUQ7"/>
<sequence>MSQCHIRAATEEDLPTILSLLADDQKGASREDPSLPLAPGYLAAFAAMQADPNQFLAVAEKAGAVIGVFQLTFIPGLSRRGAWRGQIESVRIHRAMRGTGLGTEMMEWAIAACRERGCKLVQLTSDQDREDAHRFYSALGFTPSHTGFKMNL</sequence>
<dbReference type="InterPro" id="IPR016181">
    <property type="entry name" value="Acyl_CoA_acyltransferase"/>
</dbReference>
<dbReference type="PANTHER" id="PTHR43877">
    <property type="entry name" value="AMINOALKYLPHOSPHONATE N-ACETYLTRANSFERASE-RELATED-RELATED"/>
    <property type="match status" value="1"/>
</dbReference>
<accession>A0A1I3QUQ7</accession>
<dbReference type="Proteomes" id="UP000199630">
    <property type="component" value="Unassembled WGS sequence"/>
</dbReference>
<proteinExistence type="predicted"/>
<evidence type="ECO:0000313" key="4">
    <source>
        <dbReference type="EMBL" id="SFJ37993.1"/>
    </source>
</evidence>
<dbReference type="GO" id="GO:0016747">
    <property type="term" value="F:acyltransferase activity, transferring groups other than amino-acyl groups"/>
    <property type="evidence" value="ECO:0007669"/>
    <property type="project" value="InterPro"/>
</dbReference>
<keyword evidence="2 4" id="KW-0012">Acyltransferase</keyword>
<dbReference type="EMBL" id="FORH01000003">
    <property type="protein sequence ID" value="SFJ37993.1"/>
    <property type="molecule type" value="Genomic_DNA"/>
</dbReference>
<evidence type="ECO:0000259" key="3">
    <source>
        <dbReference type="PROSITE" id="PS51186"/>
    </source>
</evidence>
<dbReference type="PANTHER" id="PTHR43877:SF2">
    <property type="entry name" value="AMINOALKYLPHOSPHONATE N-ACETYLTRANSFERASE-RELATED"/>
    <property type="match status" value="1"/>
</dbReference>
<reference evidence="5" key="1">
    <citation type="submission" date="2016-10" db="EMBL/GenBank/DDBJ databases">
        <authorList>
            <person name="Varghese N."/>
            <person name="Submissions S."/>
        </authorList>
    </citation>
    <scope>NUCLEOTIDE SEQUENCE [LARGE SCALE GENOMIC DNA]</scope>
    <source>
        <strain evidence="5">DSM 26471</strain>
    </source>
</reference>
<dbReference type="InterPro" id="IPR050832">
    <property type="entry name" value="Bact_Acetyltransf"/>
</dbReference>